<evidence type="ECO:0000256" key="2">
    <source>
        <dbReference type="SAM" id="SignalP"/>
    </source>
</evidence>
<dbReference type="CDD" id="cd12797">
    <property type="entry name" value="M23_peptidase"/>
    <property type="match status" value="1"/>
</dbReference>
<feature type="chain" id="PRO_5040891981" evidence="2">
    <location>
        <begin position="29"/>
        <end position="374"/>
    </location>
</feature>
<feature type="coiled-coil region" evidence="1">
    <location>
        <begin position="155"/>
        <end position="189"/>
    </location>
</feature>
<dbReference type="InterPro" id="IPR050570">
    <property type="entry name" value="Cell_wall_metabolism_enzyme"/>
</dbReference>
<organism evidence="4 5">
    <name type="scientific">Vibrio metschnikovii</name>
    <dbReference type="NCBI Taxonomy" id="28172"/>
    <lineage>
        <taxon>Bacteria</taxon>
        <taxon>Pseudomonadati</taxon>
        <taxon>Pseudomonadota</taxon>
        <taxon>Gammaproteobacteria</taxon>
        <taxon>Vibrionales</taxon>
        <taxon>Vibrionaceae</taxon>
        <taxon>Vibrio</taxon>
    </lineage>
</organism>
<dbReference type="RefSeq" id="WP_158137728.1">
    <property type="nucleotide sequence ID" value="NZ_CP046822.1"/>
</dbReference>
<evidence type="ECO:0000256" key="1">
    <source>
        <dbReference type="SAM" id="Coils"/>
    </source>
</evidence>
<dbReference type="AlphaFoldDB" id="A0A9X0RED6"/>
<dbReference type="GO" id="GO:0004222">
    <property type="term" value="F:metalloendopeptidase activity"/>
    <property type="evidence" value="ECO:0007669"/>
    <property type="project" value="TreeGrafter"/>
</dbReference>
<sequence length="374" mass="42365">MTLSILKLTVRLLAVCLAITTSSGAAYAASQQELSGVKNEISRQQQSLSQRQKELDQLQRSLRQQELSISQLENQIKNTQRDVVTANDNLANIQKNRLELEQQRQQQTEKLTQLLQTYYVTQRALASGDLLKSGVEQDRISQYYQHLAKARTETLRRLQTTHQALNESEKQLQRERDQITALLQQQTDKRDKLASTQAERRKTVNTIQQSISGDQVYLAELQRNETRLKAEIAKAAKRNAVPMDGLAQQRGKLPWPLQGNVLHQFGEKQTGQVDWKGMVISANYGQAVKAVYPGTVVFAEYLRGYGLVILLDHGKGDMTLYGYNQSLMKKEGDKVVAGDTLALAGDTGGQSRPALYFEIRRNSRAENPRQWLRR</sequence>
<accession>A0A9X0RED6</accession>
<reference evidence="4" key="1">
    <citation type="submission" date="2020-08" db="EMBL/GenBank/DDBJ databases">
        <title>Genome Sequencing and Pan-Genome Analysis of Migratory bird Vibrio Strains, Inner Mongolia.</title>
        <authorList>
            <person name="Zheng L."/>
        </authorList>
    </citation>
    <scope>NUCLEOTIDE SEQUENCE</scope>
    <source>
        <strain evidence="4">M13F</strain>
    </source>
</reference>
<dbReference type="PANTHER" id="PTHR21666:SF270">
    <property type="entry name" value="MUREIN HYDROLASE ACTIVATOR ENVC"/>
    <property type="match status" value="1"/>
</dbReference>
<feature type="domain" description="M23ase beta-sheet core" evidence="3">
    <location>
        <begin position="275"/>
        <end position="368"/>
    </location>
</feature>
<name>A0A9X0RED6_VIBME</name>
<keyword evidence="1" id="KW-0175">Coiled coil</keyword>
<dbReference type="EMBL" id="JACRUP010000022">
    <property type="protein sequence ID" value="MBC5852990.1"/>
    <property type="molecule type" value="Genomic_DNA"/>
</dbReference>
<keyword evidence="5" id="KW-1185">Reference proteome</keyword>
<protein>
    <submittedName>
        <fullName evidence="4">Peptidoglycan DD-metalloendopeptidase family protein</fullName>
    </submittedName>
</protein>
<dbReference type="Pfam" id="PF01551">
    <property type="entry name" value="Peptidase_M23"/>
    <property type="match status" value="1"/>
</dbReference>
<gene>
    <name evidence="4" type="ORF">H8Q88_19120</name>
</gene>
<feature type="signal peptide" evidence="2">
    <location>
        <begin position="1"/>
        <end position="28"/>
    </location>
</feature>
<evidence type="ECO:0000313" key="4">
    <source>
        <dbReference type="EMBL" id="MBC5852990.1"/>
    </source>
</evidence>
<proteinExistence type="predicted"/>
<dbReference type="PANTHER" id="PTHR21666">
    <property type="entry name" value="PEPTIDASE-RELATED"/>
    <property type="match status" value="1"/>
</dbReference>
<dbReference type="Gene3D" id="6.10.250.3150">
    <property type="match status" value="1"/>
</dbReference>
<dbReference type="Proteomes" id="UP000615796">
    <property type="component" value="Unassembled WGS sequence"/>
</dbReference>
<dbReference type="FunFam" id="2.70.70.10:FF:000003">
    <property type="entry name" value="Murein hydrolase activator EnvC"/>
    <property type="match status" value="1"/>
</dbReference>
<comment type="caution">
    <text evidence="4">The sequence shown here is derived from an EMBL/GenBank/DDBJ whole genome shotgun (WGS) entry which is preliminary data.</text>
</comment>
<dbReference type="InterPro" id="IPR016047">
    <property type="entry name" value="M23ase_b-sheet_dom"/>
</dbReference>
<evidence type="ECO:0000259" key="3">
    <source>
        <dbReference type="Pfam" id="PF01551"/>
    </source>
</evidence>
<dbReference type="Gene3D" id="2.70.70.10">
    <property type="entry name" value="Glucose Permease (Domain IIA)"/>
    <property type="match status" value="1"/>
</dbReference>
<evidence type="ECO:0000313" key="5">
    <source>
        <dbReference type="Proteomes" id="UP000615796"/>
    </source>
</evidence>
<dbReference type="SUPFAM" id="SSF51261">
    <property type="entry name" value="Duplicated hybrid motif"/>
    <property type="match status" value="1"/>
</dbReference>
<keyword evidence="2" id="KW-0732">Signal</keyword>
<feature type="coiled-coil region" evidence="1">
    <location>
        <begin position="41"/>
        <end position="117"/>
    </location>
</feature>
<dbReference type="InterPro" id="IPR011055">
    <property type="entry name" value="Dup_hybrid_motif"/>
</dbReference>